<dbReference type="InterPro" id="IPR036249">
    <property type="entry name" value="Thioredoxin-like_sf"/>
</dbReference>
<dbReference type="InterPro" id="IPR012336">
    <property type="entry name" value="Thioredoxin-like_fold"/>
</dbReference>
<evidence type="ECO:0000259" key="3">
    <source>
        <dbReference type="Pfam" id="PF13192"/>
    </source>
</evidence>
<keyword evidence="5" id="KW-1185">Reference proteome</keyword>
<dbReference type="OrthoDB" id="9800630at2"/>
<accession>A0A1Z5HTE2</accession>
<dbReference type="PANTHER" id="PTHR36450:SF1">
    <property type="entry name" value="THIOREDOXIN"/>
    <property type="match status" value="1"/>
</dbReference>
<gene>
    <name evidence="4" type="ORF">KKC1_17680</name>
</gene>
<proteinExistence type="predicted"/>
<organism evidence="4 5">
    <name type="scientific">Calderihabitans maritimus</name>
    <dbReference type="NCBI Taxonomy" id="1246530"/>
    <lineage>
        <taxon>Bacteria</taxon>
        <taxon>Bacillati</taxon>
        <taxon>Bacillota</taxon>
        <taxon>Clostridia</taxon>
        <taxon>Neomoorellales</taxon>
        <taxon>Calderihabitantaceae</taxon>
        <taxon>Calderihabitans</taxon>
    </lineage>
</organism>
<comment type="caution">
    <text evidence="4">The sequence shown here is derived from an EMBL/GenBank/DDBJ whole genome shotgun (WGS) entry which is preliminary data.</text>
</comment>
<evidence type="ECO:0000256" key="2">
    <source>
        <dbReference type="PIRSR" id="PIRSR037031-51"/>
    </source>
</evidence>
<feature type="active site" description="Nucleophile" evidence="1">
    <location>
        <position position="10"/>
    </location>
</feature>
<evidence type="ECO:0000256" key="1">
    <source>
        <dbReference type="PIRSR" id="PIRSR037031-50"/>
    </source>
</evidence>
<feature type="active site" description="Nucleophile" evidence="1">
    <location>
        <position position="13"/>
    </location>
</feature>
<evidence type="ECO:0000313" key="5">
    <source>
        <dbReference type="Proteomes" id="UP000197032"/>
    </source>
</evidence>
<dbReference type="Pfam" id="PF13192">
    <property type="entry name" value="Thioredoxin_3"/>
    <property type="match status" value="1"/>
</dbReference>
<dbReference type="RefSeq" id="WP_088553925.1">
    <property type="nucleotide sequence ID" value="NZ_BDGJ01000087.1"/>
</dbReference>
<dbReference type="PIRSF" id="PIRSF037031">
    <property type="entry name" value="Redox_disulphide_2"/>
    <property type="match status" value="1"/>
</dbReference>
<dbReference type="AlphaFoldDB" id="A0A1Z5HTE2"/>
<dbReference type="Gene3D" id="3.40.30.10">
    <property type="entry name" value="Glutaredoxin"/>
    <property type="match status" value="1"/>
</dbReference>
<reference evidence="5" key="1">
    <citation type="journal article" date="2017" name="Appl. Environ. Microbiol.">
        <title>Genomic analysis of Calderihabitans maritimus KKC1, a thermophilic hydrogenogenic carboxydotrophic bacterium isolated from marine sediment.</title>
        <authorList>
            <person name="Omae K."/>
            <person name="Yoneda Y."/>
            <person name="Fukuyama Y."/>
            <person name="Yoshida T."/>
            <person name="Sako Y."/>
        </authorList>
    </citation>
    <scope>NUCLEOTIDE SEQUENCE [LARGE SCALE GENOMIC DNA]</scope>
    <source>
        <strain evidence="5">KKC1</strain>
    </source>
</reference>
<dbReference type="PANTHER" id="PTHR36450">
    <property type="entry name" value="THIOREDOXIN"/>
    <property type="match status" value="1"/>
</dbReference>
<dbReference type="Proteomes" id="UP000197032">
    <property type="component" value="Unassembled WGS sequence"/>
</dbReference>
<dbReference type="NCBIfam" id="TIGR00412">
    <property type="entry name" value="redox_disulf_2"/>
    <property type="match status" value="1"/>
</dbReference>
<keyword evidence="2" id="KW-1015">Disulfide bond</keyword>
<feature type="disulfide bond" description="Redox-active" evidence="2">
    <location>
        <begin position="10"/>
        <end position="13"/>
    </location>
</feature>
<dbReference type="SUPFAM" id="SSF52833">
    <property type="entry name" value="Thioredoxin-like"/>
    <property type="match status" value="1"/>
</dbReference>
<dbReference type="InterPro" id="IPR005243">
    <property type="entry name" value="THIRX-like_proc"/>
</dbReference>
<sequence>MKIRVLGAGCKNCAQLEQNVFNAAAELGIDADIQKIEDVAEIMKYGVMSTPALVINGKVVAAGRVLNTEEIKRLLTKQ</sequence>
<dbReference type="EMBL" id="BDGJ01000087">
    <property type="protein sequence ID" value="GAW92617.1"/>
    <property type="molecule type" value="Genomic_DNA"/>
</dbReference>
<name>A0A1Z5HTE2_9FIRM</name>
<protein>
    <submittedName>
        <fullName evidence="4">Thioredoxin</fullName>
    </submittedName>
</protein>
<evidence type="ECO:0000313" key="4">
    <source>
        <dbReference type="EMBL" id="GAW92617.1"/>
    </source>
</evidence>
<feature type="domain" description="Thioredoxin-like fold" evidence="3">
    <location>
        <begin position="1"/>
        <end position="75"/>
    </location>
</feature>
<keyword evidence="2" id="KW-0676">Redox-active center</keyword>